<feature type="region of interest" description="Disordered" evidence="1">
    <location>
        <begin position="1"/>
        <end position="24"/>
    </location>
</feature>
<reference evidence="2 3" key="1">
    <citation type="submission" date="2016-11" db="EMBL/GenBank/DDBJ databases">
        <authorList>
            <person name="Jaros S."/>
            <person name="Januszkiewicz K."/>
            <person name="Wedrychowicz H."/>
        </authorList>
    </citation>
    <scope>NUCLEOTIDE SEQUENCE [LARGE SCALE GENOMIC DNA]</scope>
    <source>
        <strain evidence="2 3">DSM 26897</strain>
    </source>
</reference>
<sequence length="252" mass="28167">MAQQRGGTDRRDAKAMKKEEKRQRTNAIIKQEEEGVLSYNKHNAFGIELRSNGYGIFLEKGKMVSPRWANIYTLELTEILHQKEERSSSAQGFLLGNSFKYGKINNFYQAKLGFGRQYIFGQKGNKNGIAVIGTAQGGLSIGLEKPYYLQVNDDGDDRDIKYTPEDSALFVSGNIIGSSGFTRGWSEVKVRPGLFAKTSLRFDFGAYNESITAIEIGISAEAYAKAVQQMLFSDPKRFFAQLHVAVVFGSRK</sequence>
<gene>
    <name evidence="2" type="ORF">SAMN05444008_102106</name>
</gene>
<protein>
    <submittedName>
        <fullName evidence="2">Uncharacterized protein</fullName>
    </submittedName>
</protein>
<evidence type="ECO:0000313" key="2">
    <source>
        <dbReference type="EMBL" id="SHE62814.1"/>
    </source>
</evidence>
<dbReference type="EMBL" id="FQUO01000002">
    <property type="protein sequence ID" value="SHE62814.1"/>
    <property type="molecule type" value="Genomic_DNA"/>
</dbReference>
<proteinExistence type="predicted"/>
<organism evidence="2 3">
    <name type="scientific">Cnuella takakiae</name>
    <dbReference type="NCBI Taxonomy" id="1302690"/>
    <lineage>
        <taxon>Bacteria</taxon>
        <taxon>Pseudomonadati</taxon>
        <taxon>Bacteroidota</taxon>
        <taxon>Chitinophagia</taxon>
        <taxon>Chitinophagales</taxon>
        <taxon>Chitinophagaceae</taxon>
        <taxon>Cnuella</taxon>
    </lineage>
</organism>
<feature type="compositionally biased region" description="Basic and acidic residues" evidence="1">
    <location>
        <begin position="7"/>
        <end position="23"/>
    </location>
</feature>
<dbReference type="AlphaFoldDB" id="A0A1M4V1F7"/>
<dbReference type="STRING" id="1302690.BUE76_13170"/>
<dbReference type="Proteomes" id="UP000184368">
    <property type="component" value="Unassembled WGS sequence"/>
</dbReference>
<keyword evidence="3" id="KW-1185">Reference proteome</keyword>
<evidence type="ECO:0000256" key="1">
    <source>
        <dbReference type="SAM" id="MobiDB-lite"/>
    </source>
</evidence>
<accession>A0A1M4V1F7</accession>
<name>A0A1M4V1F7_9BACT</name>
<evidence type="ECO:0000313" key="3">
    <source>
        <dbReference type="Proteomes" id="UP000184368"/>
    </source>
</evidence>